<evidence type="ECO:0000256" key="2">
    <source>
        <dbReference type="SAM" id="Phobius"/>
    </source>
</evidence>
<dbReference type="EMBL" id="JAMOIM010000008">
    <property type="protein sequence ID" value="MCW6509154.1"/>
    <property type="molecule type" value="Genomic_DNA"/>
</dbReference>
<dbReference type="AlphaFoldDB" id="A0AA42CJ77"/>
<dbReference type="Proteomes" id="UP001165667">
    <property type="component" value="Unassembled WGS sequence"/>
</dbReference>
<keyword evidence="2" id="KW-1133">Transmembrane helix</keyword>
<feature type="region of interest" description="Disordered" evidence="1">
    <location>
        <begin position="1"/>
        <end position="23"/>
    </location>
</feature>
<keyword evidence="2" id="KW-0472">Membrane</keyword>
<evidence type="ECO:0000313" key="4">
    <source>
        <dbReference type="Proteomes" id="UP001165667"/>
    </source>
</evidence>
<comment type="caution">
    <text evidence="3">The sequence shown here is derived from an EMBL/GenBank/DDBJ whole genome shotgun (WGS) entry which is preliminary data.</text>
</comment>
<dbReference type="CDD" id="cd09916">
    <property type="entry name" value="CpxP_like"/>
    <property type="match status" value="1"/>
</dbReference>
<proteinExistence type="predicted"/>
<evidence type="ECO:0000256" key="1">
    <source>
        <dbReference type="SAM" id="MobiDB-lite"/>
    </source>
</evidence>
<feature type="transmembrane region" description="Helical" evidence="2">
    <location>
        <begin position="32"/>
        <end position="53"/>
    </location>
</feature>
<dbReference type="GO" id="GO:0042597">
    <property type="term" value="C:periplasmic space"/>
    <property type="evidence" value="ECO:0007669"/>
    <property type="project" value="InterPro"/>
</dbReference>
<organism evidence="3 4">
    <name type="scientific">Lichenifustis flavocetrariae</name>
    <dbReference type="NCBI Taxonomy" id="2949735"/>
    <lineage>
        <taxon>Bacteria</taxon>
        <taxon>Pseudomonadati</taxon>
        <taxon>Pseudomonadota</taxon>
        <taxon>Alphaproteobacteria</taxon>
        <taxon>Hyphomicrobiales</taxon>
        <taxon>Lichenihabitantaceae</taxon>
        <taxon>Lichenifustis</taxon>
    </lineage>
</organism>
<keyword evidence="4" id="KW-1185">Reference proteome</keyword>
<gene>
    <name evidence="3" type="ORF">M8523_14085</name>
</gene>
<protein>
    <submittedName>
        <fullName evidence="3">Spy/CpxP family protein refolding chaperone</fullName>
    </submittedName>
</protein>
<feature type="compositionally biased region" description="Basic and acidic residues" evidence="1">
    <location>
        <begin position="182"/>
        <end position="219"/>
    </location>
</feature>
<evidence type="ECO:0000313" key="3">
    <source>
        <dbReference type="EMBL" id="MCW6509154.1"/>
    </source>
</evidence>
<reference evidence="3" key="1">
    <citation type="submission" date="2022-05" db="EMBL/GenBank/DDBJ databases">
        <authorList>
            <person name="Pankratov T."/>
        </authorList>
    </citation>
    <scope>NUCLEOTIDE SEQUENCE</scope>
    <source>
        <strain evidence="3">BP6-180914</strain>
    </source>
</reference>
<feature type="region of interest" description="Disordered" evidence="1">
    <location>
        <begin position="177"/>
        <end position="219"/>
    </location>
</feature>
<accession>A0AA42CJ77</accession>
<sequence length="219" mass="23374">MSEALEHQPSGPEASGSRDVASARRPRWQRPVLLAGALVSGLGLGAGGFAYAATVTGHVVWGAGHRLEHIQRMVHGALDSVGATTVQEDKVHDIIATGFGSMTEDGPDRMAMRKQVLDLLRAPTIDRAAVEKLRAEQVAKFDAKSKTIVGMVLDSADQLTPDQRAALADRAEAMMARGMGPWHREGRDDGGNMEGGMHRHGPEDQDHADPDHGADRNPG</sequence>
<keyword evidence="2" id="KW-0812">Transmembrane</keyword>
<name>A0AA42CJ77_9HYPH</name>
<dbReference type="InterPro" id="IPR012899">
    <property type="entry name" value="LTXXQ"/>
</dbReference>
<dbReference type="Pfam" id="PF07813">
    <property type="entry name" value="LTXXQ"/>
    <property type="match status" value="1"/>
</dbReference>
<dbReference type="Gene3D" id="1.20.120.1490">
    <property type="match status" value="1"/>
</dbReference>
<dbReference type="RefSeq" id="WP_282585516.1">
    <property type="nucleotide sequence ID" value="NZ_JAMOIM010000008.1"/>
</dbReference>